<dbReference type="Proteomes" id="UP001359886">
    <property type="component" value="Unassembled WGS sequence"/>
</dbReference>
<evidence type="ECO:0000313" key="2">
    <source>
        <dbReference type="EMBL" id="MEJ8568806.1"/>
    </source>
</evidence>
<name>A0AAW9RMP1_9GAMM</name>
<keyword evidence="1" id="KW-0732">Signal</keyword>
<dbReference type="RefSeq" id="WP_354696126.1">
    <property type="nucleotide sequence ID" value="NZ_JAZHOG010000009.1"/>
</dbReference>
<dbReference type="AlphaFoldDB" id="A0AAW9RMP1"/>
<feature type="signal peptide" evidence="1">
    <location>
        <begin position="1"/>
        <end position="20"/>
    </location>
</feature>
<protein>
    <submittedName>
        <fullName evidence="2">Uncharacterized protein</fullName>
    </submittedName>
</protein>
<gene>
    <name evidence="2" type="ORF">V3330_14325</name>
</gene>
<sequence length="131" mass="14395">MKLLQSVLLASLLLPAAVFAGEANKARIITSGEKPSECIASVHVNRIDNREVKVEELGFDIDSGTHTLSARARINTSFCKAVGIATGRHSAEPIEAEFEAGKTYWIGYDHSASNRRDWKLVIWKVEDSPQS</sequence>
<reference evidence="2 3" key="1">
    <citation type="submission" date="2024-02" db="EMBL/GenBank/DDBJ databases">
        <title>A novel Wenzhouxiangellaceae bacterium, isolated from coastal sediments.</title>
        <authorList>
            <person name="Du Z.-J."/>
            <person name="Ye Y.-Q."/>
            <person name="Zhang X.-Y."/>
        </authorList>
    </citation>
    <scope>NUCLEOTIDE SEQUENCE [LARGE SCALE GENOMIC DNA]</scope>
    <source>
        <strain evidence="2 3">CH-27</strain>
    </source>
</reference>
<proteinExistence type="predicted"/>
<evidence type="ECO:0000313" key="3">
    <source>
        <dbReference type="Proteomes" id="UP001359886"/>
    </source>
</evidence>
<comment type="caution">
    <text evidence="2">The sequence shown here is derived from an EMBL/GenBank/DDBJ whole genome shotgun (WGS) entry which is preliminary data.</text>
</comment>
<accession>A0AAW9RMP1</accession>
<organism evidence="2 3">
    <name type="scientific">Elongatibacter sediminis</name>
    <dbReference type="NCBI Taxonomy" id="3119006"/>
    <lineage>
        <taxon>Bacteria</taxon>
        <taxon>Pseudomonadati</taxon>
        <taxon>Pseudomonadota</taxon>
        <taxon>Gammaproteobacteria</taxon>
        <taxon>Chromatiales</taxon>
        <taxon>Wenzhouxiangellaceae</taxon>
        <taxon>Elongatibacter</taxon>
    </lineage>
</organism>
<dbReference type="EMBL" id="JAZHOG010000009">
    <property type="protein sequence ID" value="MEJ8568806.1"/>
    <property type="molecule type" value="Genomic_DNA"/>
</dbReference>
<keyword evidence="3" id="KW-1185">Reference proteome</keyword>
<evidence type="ECO:0000256" key="1">
    <source>
        <dbReference type="SAM" id="SignalP"/>
    </source>
</evidence>
<feature type="chain" id="PRO_5043488633" evidence="1">
    <location>
        <begin position="21"/>
        <end position="131"/>
    </location>
</feature>